<accession>A0AAW2ZLW0</accession>
<feature type="non-terminal residue" evidence="2">
    <location>
        <position position="1"/>
    </location>
</feature>
<gene>
    <name evidence="2" type="ORF">AKO1_002467</name>
</gene>
<proteinExistence type="predicted"/>
<evidence type="ECO:0000259" key="1">
    <source>
        <dbReference type="Pfam" id="PF00882"/>
    </source>
</evidence>
<dbReference type="PANTHER" id="PTHR23221:SF7">
    <property type="entry name" value="PHOSPHATIDYLINOSITOL-GLYCAN-SPECIFIC PHOSPHOLIPASE D"/>
    <property type="match status" value="1"/>
</dbReference>
<dbReference type="PANTHER" id="PTHR23221">
    <property type="entry name" value="GLYCOSYLPHOSPHATIDYLINOSITOL PHOSPHOLIPASE D"/>
    <property type="match status" value="1"/>
</dbReference>
<sequence>WVYLLLAFVVHTNACGIATHIEISNRALTWFRDTKHAAILERNLGALQAGSPFPDWGYSCGNMGEESEAAHWPPFINAFAKHIRASYKQPYTQEQEKVVSFLFGMTSHYMADVLWHGLADVENGFINVDAALNFHGDYSSAHSNCDTALVSIF</sequence>
<dbReference type="GO" id="GO:0004621">
    <property type="term" value="F:glycosylphosphatidylinositol phospholipase D activity"/>
    <property type="evidence" value="ECO:0007669"/>
    <property type="project" value="TreeGrafter"/>
</dbReference>
<dbReference type="SUPFAM" id="SSF48537">
    <property type="entry name" value="Phospholipase C/P1 nuclease"/>
    <property type="match status" value="1"/>
</dbReference>
<name>A0AAW2ZLW0_9EUKA</name>
<dbReference type="GO" id="GO:0031012">
    <property type="term" value="C:extracellular matrix"/>
    <property type="evidence" value="ECO:0007669"/>
    <property type="project" value="TreeGrafter"/>
</dbReference>
<feature type="domain" description="Phospholipase C/D" evidence="1">
    <location>
        <begin position="19"/>
        <end position="152"/>
    </location>
</feature>
<dbReference type="AlphaFoldDB" id="A0AAW2ZLW0"/>
<organism evidence="2 3">
    <name type="scientific">Acrasis kona</name>
    <dbReference type="NCBI Taxonomy" id="1008807"/>
    <lineage>
        <taxon>Eukaryota</taxon>
        <taxon>Discoba</taxon>
        <taxon>Heterolobosea</taxon>
        <taxon>Tetramitia</taxon>
        <taxon>Eutetramitia</taxon>
        <taxon>Acrasidae</taxon>
        <taxon>Acrasis</taxon>
    </lineage>
</organism>
<evidence type="ECO:0000313" key="3">
    <source>
        <dbReference type="Proteomes" id="UP001431209"/>
    </source>
</evidence>
<dbReference type="Pfam" id="PF00882">
    <property type="entry name" value="Zn_dep_PLPC"/>
    <property type="match status" value="1"/>
</dbReference>
<dbReference type="Proteomes" id="UP001431209">
    <property type="component" value="Unassembled WGS sequence"/>
</dbReference>
<evidence type="ECO:0000313" key="2">
    <source>
        <dbReference type="EMBL" id="KAL0490848.1"/>
    </source>
</evidence>
<keyword evidence="3" id="KW-1185">Reference proteome</keyword>
<dbReference type="GO" id="GO:0005615">
    <property type="term" value="C:extracellular space"/>
    <property type="evidence" value="ECO:0007669"/>
    <property type="project" value="TreeGrafter"/>
</dbReference>
<reference evidence="2 3" key="1">
    <citation type="submission" date="2024-03" db="EMBL/GenBank/DDBJ databases">
        <title>The Acrasis kona genome and developmental transcriptomes reveal deep origins of eukaryotic multicellular pathways.</title>
        <authorList>
            <person name="Sheikh S."/>
            <person name="Fu C.-J."/>
            <person name="Brown M.W."/>
            <person name="Baldauf S.L."/>
        </authorList>
    </citation>
    <scope>NUCLEOTIDE SEQUENCE [LARGE SCALE GENOMIC DNA]</scope>
    <source>
        <strain evidence="2 3">ATCC MYA-3509</strain>
    </source>
</reference>
<dbReference type="InterPro" id="IPR008947">
    <property type="entry name" value="PLipase_C/P1_nuclease_dom_sf"/>
</dbReference>
<dbReference type="InterPro" id="IPR029002">
    <property type="entry name" value="PLPC/GPLD1"/>
</dbReference>
<comment type="caution">
    <text evidence="2">The sequence shown here is derived from an EMBL/GenBank/DDBJ whole genome shotgun (WGS) entry which is preliminary data.</text>
</comment>
<dbReference type="EMBL" id="JAOPGA020001725">
    <property type="protein sequence ID" value="KAL0490848.1"/>
    <property type="molecule type" value="Genomic_DNA"/>
</dbReference>
<protein>
    <submittedName>
        <fullName evidence="2">Phosphatidylinositol-glycan-specific phospholipase</fullName>
    </submittedName>
</protein>